<dbReference type="STRING" id="504486.SAMN05660703_1570"/>
<feature type="transmembrane region" description="Helical" evidence="6">
    <location>
        <begin position="80"/>
        <end position="100"/>
    </location>
</feature>
<evidence type="ECO:0000256" key="3">
    <source>
        <dbReference type="ARBA" id="ARBA00022692"/>
    </source>
</evidence>
<evidence type="ECO:0000313" key="7">
    <source>
        <dbReference type="EMBL" id="SMC52365.1"/>
    </source>
</evidence>
<feature type="transmembrane region" description="Helical" evidence="6">
    <location>
        <begin position="152"/>
        <end position="173"/>
    </location>
</feature>
<keyword evidence="4 6" id="KW-1133">Transmembrane helix</keyword>
<feature type="transmembrane region" description="Helical" evidence="6">
    <location>
        <begin position="12"/>
        <end position="32"/>
    </location>
</feature>
<keyword evidence="3 6" id="KW-0812">Transmembrane</keyword>
<accession>A0A1W1ZV56</accession>
<organism evidence="7 8">
    <name type="scientific">Cellulophaga tyrosinoxydans</name>
    <dbReference type="NCBI Taxonomy" id="504486"/>
    <lineage>
        <taxon>Bacteria</taxon>
        <taxon>Pseudomonadati</taxon>
        <taxon>Bacteroidota</taxon>
        <taxon>Flavobacteriia</taxon>
        <taxon>Flavobacteriales</taxon>
        <taxon>Flavobacteriaceae</taxon>
        <taxon>Cellulophaga</taxon>
    </lineage>
</organism>
<feature type="transmembrane region" description="Helical" evidence="6">
    <location>
        <begin position="446"/>
        <end position="466"/>
    </location>
</feature>
<dbReference type="AlphaFoldDB" id="A0A1W1ZV56"/>
<dbReference type="OrthoDB" id="88014at2"/>
<dbReference type="Pfam" id="PF01943">
    <property type="entry name" value="Polysacc_synt"/>
    <property type="match status" value="1"/>
</dbReference>
<reference evidence="7 8" key="1">
    <citation type="submission" date="2017-04" db="EMBL/GenBank/DDBJ databases">
        <authorList>
            <person name="Afonso C.L."/>
            <person name="Miller P.J."/>
            <person name="Scott M.A."/>
            <person name="Spackman E."/>
            <person name="Goraichik I."/>
            <person name="Dimitrov K.M."/>
            <person name="Suarez D.L."/>
            <person name="Swayne D.E."/>
        </authorList>
    </citation>
    <scope>NUCLEOTIDE SEQUENCE [LARGE SCALE GENOMIC DNA]</scope>
    <source>
        <strain evidence="7 8">DSM 21164</strain>
    </source>
</reference>
<dbReference type="PANTHER" id="PTHR30250">
    <property type="entry name" value="PST FAMILY PREDICTED COLANIC ACID TRANSPORTER"/>
    <property type="match status" value="1"/>
</dbReference>
<name>A0A1W1ZV56_9FLAO</name>
<dbReference type="RefSeq" id="WP_084060927.1">
    <property type="nucleotide sequence ID" value="NZ_FWXO01000002.1"/>
</dbReference>
<dbReference type="EMBL" id="FWXO01000002">
    <property type="protein sequence ID" value="SMC52365.1"/>
    <property type="molecule type" value="Genomic_DNA"/>
</dbReference>
<keyword evidence="2" id="KW-1003">Cell membrane</keyword>
<feature type="transmembrane region" description="Helical" evidence="6">
    <location>
        <begin position="298"/>
        <end position="317"/>
    </location>
</feature>
<dbReference type="InterPro" id="IPR002797">
    <property type="entry name" value="Polysacc_synth"/>
</dbReference>
<proteinExistence type="predicted"/>
<feature type="transmembrane region" description="Helical" evidence="6">
    <location>
        <begin position="422"/>
        <end position="440"/>
    </location>
</feature>
<evidence type="ECO:0000256" key="4">
    <source>
        <dbReference type="ARBA" id="ARBA00022989"/>
    </source>
</evidence>
<feature type="transmembrane region" description="Helical" evidence="6">
    <location>
        <begin position="360"/>
        <end position="382"/>
    </location>
</feature>
<dbReference type="PANTHER" id="PTHR30250:SF11">
    <property type="entry name" value="O-ANTIGEN TRANSPORTER-RELATED"/>
    <property type="match status" value="1"/>
</dbReference>
<gene>
    <name evidence="7" type="ORF">SAMN05660703_1570</name>
</gene>
<evidence type="ECO:0000256" key="5">
    <source>
        <dbReference type="ARBA" id="ARBA00023136"/>
    </source>
</evidence>
<comment type="subcellular location">
    <subcellularLocation>
        <location evidence="1">Cell membrane</location>
        <topology evidence="1">Multi-pass membrane protein</topology>
    </subcellularLocation>
</comment>
<feature type="transmembrane region" description="Helical" evidence="6">
    <location>
        <begin position="329"/>
        <end position="348"/>
    </location>
</feature>
<dbReference type="InterPro" id="IPR050833">
    <property type="entry name" value="Poly_Biosynth_Transport"/>
</dbReference>
<keyword evidence="5 6" id="KW-0472">Membrane</keyword>
<feature type="transmembrane region" description="Helical" evidence="6">
    <location>
        <begin position="388"/>
        <end position="410"/>
    </location>
</feature>
<evidence type="ECO:0000313" key="8">
    <source>
        <dbReference type="Proteomes" id="UP000192360"/>
    </source>
</evidence>
<evidence type="ECO:0000256" key="6">
    <source>
        <dbReference type="SAM" id="Phobius"/>
    </source>
</evidence>
<dbReference type="GO" id="GO:0005886">
    <property type="term" value="C:plasma membrane"/>
    <property type="evidence" value="ECO:0007669"/>
    <property type="project" value="UniProtKB-SubCell"/>
</dbReference>
<feature type="transmembrane region" description="Helical" evidence="6">
    <location>
        <begin position="217"/>
        <end position="235"/>
    </location>
</feature>
<feature type="transmembrane region" description="Helical" evidence="6">
    <location>
        <begin position="38"/>
        <end position="60"/>
    </location>
</feature>
<dbReference type="Proteomes" id="UP000192360">
    <property type="component" value="Unassembled WGS sequence"/>
</dbReference>
<feature type="transmembrane region" description="Helical" evidence="6">
    <location>
        <begin position="120"/>
        <end position="140"/>
    </location>
</feature>
<evidence type="ECO:0000256" key="1">
    <source>
        <dbReference type="ARBA" id="ARBA00004651"/>
    </source>
</evidence>
<protein>
    <submittedName>
        <fullName evidence="7">Membrane protein involved in the export of O-antigen and teichoic acid</fullName>
    </submittedName>
</protein>
<sequence length="484" mass="55225">MGIVLKQSLNNTIVTYIGFAVGAINTLFLYTRFLTDEYYGLVSVILSYSAILMPILAFGVPNTLVKYFSSFTDKKDKDSFLTLMLLLPLFLIVPMAIASYFAYEIIGNFISQTNPIVKGYVWYIFLIGMSMAYFEVFYSWSKVHMKTVFGNFMKEVFTRLGITLLLVLVYYKWISVDTFLIVVVILHLIRMLIMKLYAYYLRMPVLNFNFPYNLKEILQYSTLIILGGSAAVVLLEVDKVMINHYIKIENVAYYSVAIFIATVISVPSRSMHQITYPLTAEILNKNDKQELKSLYQRSALTLFIVSGLIYILIILNLNELYKLLPAEYGNGFTIVFLIGLAKVSDAVLGNNNAILYNSDYYKALLLLGVFLAIITILFNMWLIPVFGLIGAAVASFTALFIFNSLKLLFVKIRFGILPFTNQMFKVLVLLIVVVLLFFYLEFPFHAIINIVLKSLLIISIYVAALYKFKLSEDVNGILNKFLKK</sequence>
<keyword evidence="8" id="KW-1185">Reference proteome</keyword>
<feature type="transmembrane region" description="Helical" evidence="6">
    <location>
        <begin position="179"/>
        <end position="197"/>
    </location>
</feature>
<evidence type="ECO:0000256" key="2">
    <source>
        <dbReference type="ARBA" id="ARBA00022475"/>
    </source>
</evidence>